<accession>V8NAW3</accession>
<name>V8NAW3_OPHHA</name>
<dbReference type="AlphaFoldDB" id="V8NAW3"/>
<comment type="caution">
    <text evidence="2">The sequence shown here is derived from an EMBL/GenBank/DDBJ whole genome shotgun (WGS) entry which is preliminary data.</text>
</comment>
<dbReference type="Proteomes" id="UP000018936">
    <property type="component" value="Unassembled WGS sequence"/>
</dbReference>
<proteinExistence type="predicted"/>
<keyword evidence="3" id="KW-1185">Reference proteome</keyword>
<dbReference type="EMBL" id="AZIM01005739">
    <property type="protein sequence ID" value="ETE59230.1"/>
    <property type="molecule type" value="Genomic_DNA"/>
</dbReference>
<sequence>MHHLILTASDGGRNLQNKSEREYTKRDFCASSKSI</sequence>
<reference evidence="2 3" key="1">
    <citation type="journal article" date="2013" name="Proc. Natl. Acad. Sci. U.S.A.">
        <title>The king cobra genome reveals dynamic gene evolution and adaptation in the snake venom system.</title>
        <authorList>
            <person name="Vonk F.J."/>
            <person name="Casewell N.R."/>
            <person name="Henkel C.V."/>
            <person name="Heimberg A.M."/>
            <person name="Jansen H.J."/>
            <person name="McCleary R.J."/>
            <person name="Kerkkamp H.M."/>
            <person name="Vos R.A."/>
            <person name="Guerreiro I."/>
            <person name="Calvete J.J."/>
            <person name="Wuster W."/>
            <person name="Woods A.E."/>
            <person name="Logan J.M."/>
            <person name="Harrison R.A."/>
            <person name="Castoe T.A."/>
            <person name="de Koning A.P."/>
            <person name="Pollock D.D."/>
            <person name="Yandell M."/>
            <person name="Calderon D."/>
            <person name="Renjifo C."/>
            <person name="Currier R.B."/>
            <person name="Salgado D."/>
            <person name="Pla D."/>
            <person name="Sanz L."/>
            <person name="Hyder A.S."/>
            <person name="Ribeiro J.M."/>
            <person name="Arntzen J.W."/>
            <person name="van den Thillart G.E."/>
            <person name="Boetzer M."/>
            <person name="Pirovano W."/>
            <person name="Dirks R.P."/>
            <person name="Spaink H.P."/>
            <person name="Duboule D."/>
            <person name="McGlinn E."/>
            <person name="Kini R.M."/>
            <person name="Richardson M.K."/>
        </authorList>
    </citation>
    <scope>NUCLEOTIDE SEQUENCE</scope>
    <source>
        <tissue evidence="2">Blood</tissue>
    </source>
</reference>
<evidence type="ECO:0000313" key="2">
    <source>
        <dbReference type="EMBL" id="ETE59230.1"/>
    </source>
</evidence>
<feature type="non-terminal residue" evidence="2">
    <location>
        <position position="1"/>
    </location>
</feature>
<evidence type="ECO:0000313" key="3">
    <source>
        <dbReference type="Proteomes" id="UP000018936"/>
    </source>
</evidence>
<feature type="region of interest" description="Disordered" evidence="1">
    <location>
        <begin position="1"/>
        <end position="35"/>
    </location>
</feature>
<organism evidence="2 3">
    <name type="scientific">Ophiophagus hannah</name>
    <name type="common">King cobra</name>
    <name type="synonym">Naja hannah</name>
    <dbReference type="NCBI Taxonomy" id="8665"/>
    <lineage>
        <taxon>Eukaryota</taxon>
        <taxon>Metazoa</taxon>
        <taxon>Chordata</taxon>
        <taxon>Craniata</taxon>
        <taxon>Vertebrata</taxon>
        <taxon>Euteleostomi</taxon>
        <taxon>Lepidosauria</taxon>
        <taxon>Squamata</taxon>
        <taxon>Bifurcata</taxon>
        <taxon>Unidentata</taxon>
        <taxon>Episquamata</taxon>
        <taxon>Toxicofera</taxon>
        <taxon>Serpentes</taxon>
        <taxon>Colubroidea</taxon>
        <taxon>Elapidae</taxon>
        <taxon>Elapinae</taxon>
        <taxon>Ophiophagus</taxon>
    </lineage>
</organism>
<gene>
    <name evidence="2" type="ORF">L345_15047</name>
</gene>
<evidence type="ECO:0000256" key="1">
    <source>
        <dbReference type="SAM" id="MobiDB-lite"/>
    </source>
</evidence>
<protein>
    <submittedName>
        <fullName evidence="2">Uncharacterized protein</fullName>
    </submittedName>
</protein>
<feature type="compositionally biased region" description="Basic and acidic residues" evidence="1">
    <location>
        <begin position="18"/>
        <end position="28"/>
    </location>
</feature>